<sequence length="118" mass="13773">MGDTWFQLQQFIREVRAPSVFGLDEQLTPDMDLYHDLDWEPPKIVNVMQMWAERFQVDLEDFDVAYYVPSATMRKRDVVLAVLKSPFSAKARESLAGRSLTLGMLEEAMKRGSWKRGW</sequence>
<proteinExistence type="predicted"/>
<dbReference type="AlphaFoldDB" id="A0A102LUJ2"/>
<accession>A0A102LUJ2</accession>
<evidence type="ECO:0008006" key="3">
    <source>
        <dbReference type="Google" id="ProtNLM"/>
    </source>
</evidence>
<dbReference type="RefSeq" id="WP_059631324.1">
    <property type="nucleotide sequence ID" value="NZ_LOTK01000062.1"/>
</dbReference>
<dbReference type="Pfam" id="PF07377">
    <property type="entry name" value="DUF1493"/>
    <property type="match status" value="1"/>
</dbReference>
<dbReference type="InterPro" id="IPR010862">
    <property type="entry name" value="DUF1493"/>
</dbReference>
<dbReference type="Proteomes" id="UP000065521">
    <property type="component" value="Unassembled WGS sequence"/>
</dbReference>
<organism evidence="1 2">
    <name type="scientific">Burkholderia ubonensis</name>
    <dbReference type="NCBI Taxonomy" id="101571"/>
    <lineage>
        <taxon>Bacteria</taxon>
        <taxon>Pseudomonadati</taxon>
        <taxon>Pseudomonadota</taxon>
        <taxon>Betaproteobacteria</taxon>
        <taxon>Burkholderiales</taxon>
        <taxon>Burkholderiaceae</taxon>
        <taxon>Burkholderia</taxon>
        <taxon>Burkholderia cepacia complex</taxon>
    </lineage>
</organism>
<name>A0A102LUJ2_9BURK</name>
<gene>
    <name evidence="1" type="ORF">WI38_04860</name>
</gene>
<comment type="caution">
    <text evidence="1">The sequence shown here is derived from an EMBL/GenBank/DDBJ whole genome shotgun (WGS) entry which is preliminary data.</text>
</comment>
<evidence type="ECO:0000313" key="1">
    <source>
        <dbReference type="EMBL" id="KUZ95609.1"/>
    </source>
</evidence>
<reference evidence="1 2" key="1">
    <citation type="submission" date="2015-11" db="EMBL/GenBank/DDBJ databases">
        <title>Expanding the genomic diversity of Burkholderia species for the development of highly accurate diagnostics.</title>
        <authorList>
            <person name="Sahl J."/>
            <person name="Keim P."/>
            <person name="Wagner D."/>
        </authorList>
    </citation>
    <scope>NUCLEOTIDE SEQUENCE [LARGE SCALE GENOMIC DNA]</scope>
    <source>
        <strain evidence="1 2">RF32-BP4</strain>
    </source>
</reference>
<protein>
    <recommendedName>
        <fullName evidence="3">Acyl carrier protein</fullName>
    </recommendedName>
</protein>
<dbReference type="EMBL" id="LOTN01000005">
    <property type="protein sequence ID" value="KUZ95609.1"/>
    <property type="molecule type" value="Genomic_DNA"/>
</dbReference>
<evidence type="ECO:0000313" key="2">
    <source>
        <dbReference type="Proteomes" id="UP000065521"/>
    </source>
</evidence>